<keyword evidence="4 7" id="KW-0238">DNA-binding</keyword>
<evidence type="ECO:0000256" key="2">
    <source>
        <dbReference type="ARBA" id="ARBA00023012"/>
    </source>
</evidence>
<sequence>MVTRTMKRILVIEDDPDIGEMIGINLRDEGYAVDIATHGAEGLERLKAQPYELVVLDLMLPGIDGLEICRQIRSGPSYQPIVIVSAKSAETHRILGLELGADDYLTKPFSVPELIARIRALFRRAEAMARQAQLKSGLIACGRLRIDPAGREATLDGEPLALTGKEFDLLLFFARHPGQVFSRRALLDQVWGYSHDGYEHTVNSHINRLRGKIERDPARPDLIQTVWGVGYKFVAREQEGPSA</sequence>
<evidence type="ECO:0000256" key="4">
    <source>
        <dbReference type="ARBA" id="ARBA00023125"/>
    </source>
</evidence>
<dbReference type="GO" id="GO:0003677">
    <property type="term" value="F:DNA binding"/>
    <property type="evidence" value="ECO:0007669"/>
    <property type="project" value="UniProtKB-KW"/>
</dbReference>
<reference evidence="10 11" key="1">
    <citation type="submission" date="2024-04" db="EMBL/GenBank/DDBJ databases">
        <authorList>
            <person name="Cremers G."/>
        </authorList>
    </citation>
    <scope>NUCLEOTIDE SEQUENCE [LARGE SCALE GENOMIC DNA]</scope>
    <source>
        <strain evidence="10">MeCH1-AG</strain>
        <plasmid evidence="10 11">2</plasmid>
    </source>
</reference>
<dbReference type="SUPFAM" id="SSF46894">
    <property type="entry name" value="C-terminal effector domain of the bipartite response regulators"/>
    <property type="match status" value="1"/>
</dbReference>
<dbReference type="SMART" id="SM00862">
    <property type="entry name" value="Trans_reg_C"/>
    <property type="match status" value="1"/>
</dbReference>
<keyword evidence="11" id="KW-1185">Reference proteome</keyword>
<name>A0ABP1CCR4_9GAMM</name>
<evidence type="ECO:0000256" key="5">
    <source>
        <dbReference type="ARBA" id="ARBA00023163"/>
    </source>
</evidence>
<dbReference type="Gene3D" id="3.40.50.2300">
    <property type="match status" value="1"/>
</dbReference>
<dbReference type="SUPFAM" id="SSF52172">
    <property type="entry name" value="CheY-like"/>
    <property type="match status" value="1"/>
</dbReference>
<evidence type="ECO:0000313" key="11">
    <source>
        <dbReference type="Proteomes" id="UP001497493"/>
    </source>
</evidence>
<dbReference type="PANTHER" id="PTHR48111:SF1">
    <property type="entry name" value="TWO-COMPONENT RESPONSE REGULATOR ORR33"/>
    <property type="match status" value="1"/>
</dbReference>
<dbReference type="Pfam" id="PF00486">
    <property type="entry name" value="Trans_reg_C"/>
    <property type="match status" value="1"/>
</dbReference>
<feature type="domain" description="OmpR/PhoB-type" evidence="9">
    <location>
        <begin position="136"/>
        <end position="235"/>
    </location>
</feature>
<evidence type="ECO:0000256" key="7">
    <source>
        <dbReference type="PROSITE-ProRule" id="PRU01091"/>
    </source>
</evidence>
<organism evidence="10 11">
    <name type="scientific">Candidatus Methylocalor cossyra</name>
    <dbReference type="NCBI Taxonomy" id="3108543"/>
    <lineage>
        <taxon>Bacteria</taxon>
        <taxon>Pseudomonadati</taxon>
        <taxon>Pseudomonadota</taxon>
        <taxon>Gammaproteobacteria</taxon>
        <taxon>Methylococcales</taxon>
        <taxon>Methylococcaceae</taxon>
        <taxon>Candidatus Methylocalor</taxon>
    </lineage>
</organism>
<dbReference type="SMART" id="SM00448">
    <property type="entry name" value="REC"/>
    <property type="match status" value="1"/>
</dbReference>
<evidence type="ECO:0000259" key="8">
    <source>
        <dbReference type="PROSITE" id="PS50110"/>
    </source>
</evidence>
<dbReference type="PROSITE" id="PS50110">
    <property type="entry name" value="RESPONSE_REGULATORY"/>
    <property type="match status" value="1"/>
</dbReference>
<feature type="modified residue" description="4-aspartylphosphate" evidence="6">
    <location>
        <position position="57"/>
    </location>
</feature>
<dbReference type="EMBL" id="OZ026885">
    <property type="protein sequence ID" value="CAL1242007.1"/>
    <property type="molecule type" value="Genomic_DNA"/>
</dbReference>
<dbReference type="PANTHER" id="PTHR48111">
    <property type="entry name" value="REGULATOR OF RPOS"/>
    <property type="match status" value="1"/>
</dbReference>
<keyword evidence="1 6" id="KW-0597">Phosphoprotein</keyword>
<proteinExistence type="predicted"/>
<keyword evidence="3" id="KW-0805">Transcription regulation</keyword>
<dbReference type="InterPro" id="IPR001789">
    <property type="entry name" value="Sig_transdc_resp-reg_receiver"/>
</dbReference>
<keyword evidence="10" id="KW-0614">Plasmid</keyword>
<dbReference type="Gene3D" id="6.10.250.690">
    <property type="match status" value="1"/>
</dbReference>
<dbReference type="InterPro" id="IPR016032">
    <property type="entry name" value="Sig_transdc_resp-reg_C-effctor"/>
</dbReference>
<dbReference type="PROSITE" id="PS51755">
    <property type="entry name" value="OMPR_PHOB"/>
    <property type="match status" value="1"/>
</dbReference>
<keyword evidence="2" id="KW-0902">Two-component regulatory system</keyword>
<gene>
    <name evidence="10" type="primary">mtrA</name>
    <name evidence="10" type="ORF">MECH1_V1_P0075</name>
</gene>
<feature type="DNA-binding region" description="OmpR/PhoB-type" evidence="7">
    <location>
        <begin position="136"/>
        <end position="235"/>
    </location>
</feature>
<dbReference type="Proteomes" id="UP001497493">
    <property type="component" value="Plasmid 2"/>
</dbReference>
<dbReference type="Gene3D" id="1.10.10.10">
    <property type="entry name" value="Winged helix-like DNA-binding domain superfamily/Winged helix DNA-binding domain"/>
    <property type="match status" value="1"/>
</dbReference>
<accession>A0ABP1CCR4</accession>
<dbReference type="InterPro" id="IPR039420">
    <property type="entry name" value="WalR-like"/>
</dbReference>
<dbReference type="CDD" id="cd00383">
    <property type="entry name" value="trans_reg_C"/>
    <property type="match status" value="1"/>
</dbReference>
<evidence type="ECO:0000256" key="6">
    <source>
        <dbReference type="PROSITE-ProRule" id="PRU00169"/>
    </source>
</evidence>
<dbReference type="Pfam" id="PF00072">
    <property type="entry name" value="Response_reg"/>
    <property type="match status" value="1"/>
</dbReference>
<keyword evidence="5" id="KW-0804">Transcription</keyword>
<feature type="domain" description="Response regulatory" evidence="8">
    <location>
        <begin position="8"/>
        <end position="122"/>
    </location>
</feature>
<evidence type="ECO:0000256" key="3">
    <source>
        <dbReference type="ARBA" id="ARBA00023015"/>
    </source>
</evidence>
<dbReference type="InterPro" id="IPR036388">
    <property type="entry name" value="WH-like_DNA-bd_sf"/>
</dbReference>
<evidence type="ECO:0000313" key="10">
    <source>
        <dbReference type="EMBL" id="CAL1242007.1"/>
    </source>
</evidence>
<dbReference type="InterPro" id="IPR011006">
    <property type="entry name" value="CheY-like_superfamily"/>
</dbReference>
<protein>
    <submittedName>
        <fullName evidence="10">DNA-binding response regulator MtrA</fullName>
    </submittedName>
</protein>
<evidence type="ECO:0000259" key="9">
    <source>
        <dbReference type="PROSITE" id="PS51755"/>
    </source>
</evidence>
<dbReference type="InterPro" id="IPR001867">
    <property type="entry name" value="OmpR/PhoB-type_DNA-bd"/>
</dbReference>
<geneLocation type="plasmid" evidence="10 11">
    <name>2</name>
</geneLocation>
<evidence type="ECO:0000256" key="1">
    <source>
        <dbReference type="ARBA" id="ARBA00022553"/>
    </source>
</evidence>